<name>A0ABW1H4U6_9ACTN</name>
<dbReference type="Proteomes" id="UP001596226">
    <property type="component" value="Unassembled WGS sequence"/>
</dbReference>
<evidence type="ECO:0000313" key="4">
    <source>
        <dbReference type="Proteomes" id="UP001596226"/>
    </source>
</evidence>
<gene>
    <name evidence="3" type="ORF">ACFQGL_13250</name>
</gene>
<reference evidence="4" key="1">
    <citation type="journal article" date="2019" name="Int. J. Syst. Evol. Microbiol.">
        <title>The Global Catalogue of Microorganisms (GCM) 10K type strain sequencing project: providing services to taxonomists for standard genome sequencing and annotation.</title>
        <authorList>
            <consortium name="The Broad Institute Genomics Platform"/>
            <consortium name="The Broad Institute Genome Sequencing Center for Infectious Disease"/>
            <person name="Wu L."/>
            <person name="Ma J."/>
        </authorList>
    </citation>
    <scope>NUCLEOTIDE SEQUENCE [LARGE SCALE GENOMIC DNA]</scope>
    <source>
        <strain evidence="4">CGMCC 4.7144</strain>
    </source>
</reference>
<dbReference type="SUPFAM" id="SSF109854">
    <property type="entry name" value="DinB/YfiT-like putative metalloenzymes"/>
    <property type="match status" value="1"/>
</dbReference>
<keyword evidence="3" id="KW-0413">Isomerase</keyword>
<proteinExistence type="predicted"/>
<protein>
    <submittedName>
        <fullName evidence="3">Maleylpyruvate isomerase family mycothiol-dependent enzyme</fullName>
    </submittedName>
</protein>
<dbReference type="GO" id="GO:0016853">
    <property type="term" value="F:isomerase activity"/>
    <property type="evidence" value="ECO:0007669"/>
    <property type="project" value="UniProtKB-KW"/>
</dbReference>
<evidence type="ECO:0000313" key="3">
    <source>
        <dbReference type="EMBL" id="MFC5924310.1"/>
    </source>
</evidence>
<keyword evidence="4" id="KW-1185">Reference proteome</keyword>
<organism evidence="3 4">
    <name type="scientific">Micromonospora vulcania</name>
    <dbReference type="NCBI Taxonomy" id="1441873"/>
    <lineage>
        <taxon>Bacteria</taxon>
        <taxon>Bacillati</taxon>
        <taxon>Actinomycetota</taxon>
        <taxon>Actinomycetes</taxon>
        <taxon>Micromonosporales</taxon>
        <taxon>Micromonosporaceae</taxon>
        <taxon>Micromonospora</taxon>
    </lineage>
</organism>
<comment type="caution">
    <text evidence="3">The sequence shown here is derived from an EMBL/GenBank/DDBJ whole genome shotgun (WGS) entry which is preliminary data.</text>
</comment>
<dbReference type="PANTHER" id="PTHR40758:SF1">
    <property type="entry name" value="CONSERVED PROTEIN"/>
    <property type="match status" value="1"/>
</dbReference>
<dbReference type="RefSeq" id="WP_377510733.1">
    <property type="nucleotide sequence ID" value="NZ_JBHSQS010000007.1"/>
</dbReference>
<dbReference type="InterPro" id="IPR010872">
    <property type="entry name" value="MDMPI_C-term_domain"/>
</dbReference>
<dbReference type="InterPro" id="IPR024344">
    <property type="entry name" value="MDMPI_metal-binding"/>
</dbReference>
<sequence length="253" mass="27123">METARYLDCLADDFARLRAVATTDLTAAVPSCPGWTVADLTRHVGEVYLHKALAIQEGVEAEPWPPAELAKEEPLALLDRAYAALLAEFAAHDPQDAAGSWYKPDRTVGFTIRRMAQETVIHRIDAELGVGVPVAPVPDDLAVDGADELLRVFVEYCVTEWADSFSEILAASPGWTFAVRTNGAAWSVRTGPGVFSVTDGAADAADVTVTGPPTALLRWLWGRESAGESSGVTVHGPAEAVSQLRRLIEITTQ</sequence>
<accession>A0ABW1H4U6</accession>
<feature type="domain" description="MDMPI C-terminal" evidence="1">
    <location>
        <begin position="140"/>
        <end position="241"/>
    </location>
</feature>
<dbReference type="PANTHER" id="PTHR40758">
    <property type="entry name" value="CONSERVED PROTEIN"/>
    <property type="match status" value="1"/>
</dbReference>
<feature type="domain" description="Mycothiol-dependent maleylpyruvate isomerase metal-binding" evidence="2">
    <location>
        <begin position="9"/>
        <end position="126"/>
    </location>
</feature>
<evidence type="ECO:0000259" key="2">
    <source>
        <dbReference type="Pfam" id="PF11716"/>
    </source>
</evidence>
<evidence type="ECO:0000259" key="1">
    <source>
        <dbReference type="Pfam" id="PF07398"/>
    </source>
</evidence>
<dbReference type="Pfam" id="PF11716">
    <property type="entry name" value="MDMPI_N"/>
    <property type="match status" value="1"/>
</dbReference>
<dbReference type="InterPro" id="IPR034660">
    <property type="entry name" value="DinB/YfiT-like"/>
</dbReference>
<dbReference type="EMBL" id="JBHSQS010000007">
    <property type="protein sequence ID" value="MFC5924310.1"/>
    <property type="molecule type" value="Genomic_DNA"/>
</dbReference>
<dbReference type="InterPro" id="IPR017517">
    <property type="entry name" value="Maleyloyr_isom"/>
</dbReference>
<dbReference type="NCBIfam" id="TIGR03083">
    <property type="entry name" value="maleylpyruvate isomerase family mycothiol-dependent enzyme"/>
    <property type="match status" value="1"/>
</dbReference>
<dbReference type="Pfam" id="PF07398">
    <property type="entry name" value="MDMPI_C"/>
    <property type="match status" value="1"/>
</dbReference>